<organism evidence="3 4">
    <name type="scientific">Trichoderma asperellum</name>
    <name type="common">Filamentous fungus</name>
    <dbReference type="NCBI Taxonomy" id="101201"/>
    <lineage>
        <taxon>Eukaryota</taxon>
        <taxon>Fungi</taxon>
        <taxon>Dikarya</taxon>
        <taxon>Ascomycota</taxon>
        <taxon>Pezizomycotina</taxon>
        <taxon>Sordariomycetes</taxon>
        <taxon>Hypocreomycetidae</taxon>
        <taxon>Hypocreales</taxon>
        <taxon>Hypocreaceae</taxon>
        <taxon>Trichoderma</taxon>
    </lineage>
</organism>
<dbReference type="InterPro" id="IPR050228">
    <property type="entry name" value="Carboxylesterase_BioH"/>
</dbReference>
<evidence type="ECO:0000256" key="1">
    <source>
        <dbReference type="SAM" id="MobiDB-lite"/>
    </source>
</evidence>
<dbReference type="EMBL" id="BLZH01000004">
    <property type="protein sequence ID" value="GFP54559.1"/>
    <property type="molecule type" value="Genomic_DNA"/>
</dbReference>
<evidence type="ECO:0000313" key="4">
    <source>
        <dbReference type="Proteomes" id="UP000517252"/>
    </source>
</evidence>
<proteinExistence type="predicted"/>
<dbReference type="InterPro" id="IPR000073">
    <property type="entry name" value="AB_hydrolase_1"/>
</dbReference>
<feature type="compositionally biased region" description="Basic and acidic residues" evidence="1">
    <location>
        <begin position="426"/>
        <end position="439"/>
    </location>
</feature>
<evidence type="ECO:0000259" key="2">
    <source>
        <dbReference type="Pfam" id="PF12697"/>
    </source>
</evidence>
<dbReference type="InterPro" id="IPR029058">
    <property type="entry name" value="AB_hydrolase_fold"/>
</dbReference>
<sequence>MASNASSPPSSSSVFHIQEHIIQASHVREYPRATANSQDDALLLHVKQYTPKRGGAPRKGDITIIGAHANGFPKELYEPLYEEFLKQLEKQGLRLRAIWIADAAHQGQSGILNAASLGNDPSWLDYARDIAHLINTIRPPRPIIAMGHSFGANALTNVALMHPRLFTGFVMLDPVIARFAAPPKKQQKQLPSSPETYANPASLSAMRRDTWPSRAAAREAFLSKDFYRAWDPRVLDLFVRYGLRDVAAAATVGNSSTKNKEDNQNQTHPPVRLTTTKHQEVFTFIRPLWPALDPSTNLITNPSLAPDHDYEPGVPAAMPIYRPEGNNTAARLPHLRPPVLYVFGGKSNVSPPRLIQEKLDTTGVGVGGSGGAKAGRVKHVIHPDSGHLVPLEKPLFCATAAAEWTKTEIDRWWAEEKAYEEWTKKSLEDKSTIDDEMRRRLAPPSSKNSKAKANL</sequence>
<reference evidence="3 4" key="1">
    <citation type="submission" date="2020-07" db="EMBL/GenBank/DDBJ databases">
        <title>Trichoderma asperellum IC-1 whole genome shotgun sequence.</title>
        <authorList>
            <person name="Kanamasa S."/>
            <person name="Takahashi H."/>
        </authorList>
    </citation>
    <scope>NUCLEOTIDE SEQUENCE [LARGE SCALE GENOMIC DNA]</scope>
    <source>
        <strain evidence="3 4">IC-1</strain>
    </source>
</reference>
<dbReference type="SUPFAM" id="SSF53474">
    <property type="entry name" value="alpha/beta-Hydrolases"/>
    <property type="match status" value="1"/>
</dbReference>
<accession>A0A6V8QQK9</accession>
<dbReference type="OrthoDB" id="94039at2759"/>
<dbReference type="PANTHER" id="PTHR43194">
    <property type="entry name" value="HYDROLASE ALPHA/BETA FOLD FAMILY"/>
    <property type="match status" value="1"/>
</dbReference>
<protein>
    <submittedName>
        <fullName evidence="3">Abhydrolase domain-containing protein mpaH</fullName>
    </submittedName>
</protein>
<comment type="caution">
    <text evidence="3">The sequence shown here is derived from an EMBL/GenBank/DDBJ whole genome shotgun (WGS) entry which is preliminary data.</text>
</comment>
<dbReference type="Proteomes" id="UP000517252">
    <property type="component" value="Unassembled WGS sequence"/>
</dbReference>
<dbReference type="Pfam" id="PF12697">
    <property type="entry name" value="Abhydrolase_6"/>
    <property type="match status" value="1"/>
</dbReference>
<dbReference type="PANTHER" id="PTHR43194:SF2">
    <property type="entry name" value="PEROXISOMAL MEMBRANE PROTEIN LPX1"/>
    <property type="match status" value="1"/>
</dbReference>
<feature type="domain" description="AB hydrolase-1" evidence="2">
    <location>
        <begin position="67"/>
        <end position="398"/>
    </location>
</feature>
<keyword evidence="3" id="KW-0378">Hydrolase</keyword>
<dbReference type="Gene3D" id="3.40.50.1820">
    <property type="entry name" value="alpha/beta hydrolase"/>
    <property type="match status" value="1"/>
</dbReference>
<feature type="region of interest" description="Disordered" evidence="1">
    <location>
        <begin position="426"/>
        <end position="455"/>
    </location>
</feature>
<dbReference type="AlphaFoldDB" id="A0A6V8QQK9"/>
<evidence type="ECO:0000313" key="3">
    <source>
        <dbReference type="EMBL" id="GFP54559.1"/>
    </source>
</evidence>
<name>A0A6V8QQK9_TRIAP</name>
<dbReference type="GO" id="GO:0016787">
    <property type="term" value="F:hydrolase activity"/>
    <property type="evidence" value="ECO:0007669"/>
    <property type="project" value="UniProtKB-KW"/>
</dbReference>
<gene>
    <name evidence="3" type="ORF">TASIC1_0004018300</name>
</gene>